<dbReference type="Gene3D" id="1.20.120.530">
    <property type="entry name" value="GntR ligand-binding domain-like"/>
    <property type="match status" value="1"/>
</dbReference>
<dbReference type="PANTHER" id="PTHR43537:SF45">
    <property type="entry name" value="GNTR FAMILY REGULATORY PROTEIN"/>
    <property type="match status" value="1"/>
</dbReference>
<dbReference type="GO" id="GO:0003677">
    <property type="term" value="F:DNA binding"/>
    <property type="evidence" value="ECO:0007669"/>
    <property type="project" value="UniProtKB-KW"/>
</dbReference>
<dbReference type="Gene3D" id="1.10.10.10">
    <property type="entry name" value="Winged helix-like DNA-binding domain superfamily/Winged helix DNA-binding domain"/>
    <property type="match status" value="1"/>
</dbReference>
<dbReference type="PANTHER" id="PTHR43537">
    <property type="entry name" value="TRANSCRIPTIONAL REGULATOR, GNTR FAMILY"/>
    <property type="match status" value="1"/>
</dbReference>
<dbReference type="InterPro" id="IPR011711">
    <property type="entry name" value="GntR_C"/>
</dbReference>
<dbReference type="CDD" id="cd07377">
    <property type="entry name" value="WHTH_GntR"/>
    <property type="match status" value="1"/>
</dbReference>
<proteinExistence type="predicted"/>
<keyword evidence="1" id="KW-0805">Transcription regulation</keyword>
<evidence type="ECO:0000259" key="4">
    <source>
        <dbReference type="PROSITE" id="PS50949"/>
    </source>
</evidence>
<dbReference type="SMART" id="SM00895">
    <property type="entry name" value="FCD"/>
    <property type="match status" value="1"/>
</dbReference>
<protein>
    <recommendedName>
        <fullName evidence="4">HTH gntR-type domain-containing protein</fullName>
    </recommendedName>
</protein>
<dbReference type="Pfam" id="PF00392">
    <property type="entry name" value="GntR"/>
    <property type="match status" value="1"/>
</dbReference>
<evidence type="ECO:0000256" key="2">
    <source>
        <dbReference type="ARBA" id="ARBA00023125"/>
    </source>
</evidence>
<organism evidence="5">
    <name type="scientific">uncultured Solirubrobacteraceae bacterium</name>
    <dbReference type="NCBI Taxonomy" id="1162706"/>
    <lineage>
        <taxon>Bacteria</taxon>
        <taxon>Bacillati</taxon>
        <taxon>Actinomycetota</taxon>
        <taxon>Thermoleophilia</taxon>
        <taxon>Solirubrobacterales</taxon>
        <taxon>Solirubrobacteraceae</taxon>
        <taxon>environmental samples</taxon>
    </lineage>
</organism>
<name>A0A6J4RJL5_9ACTN</name>
<feature type="domain" description="HTH gntR-type" evidence="4">
    <location>
        <begin position="16"/>
        <end position="83"/>
    </location>
</feature>
<dbReference type="SMART" id="SM00345">
    <property type="entry name" value="HTH_GNTR"/>
    <property type="match status" value="1"/>
</dbReference>
<dbReference type="SUPFAM" id="SSF46785">
    <property type="entry name" value="Winged helix' DNA-binding domain"/>
    <property type="match status" value="1"/>
</dbReference>
<dbReference type="PROSITE" id="PS50949">
    <property type="entry name" value="HTH_GNTR"/>
    <property type="match status" value="1"/>
</dbReference>
<evidence type="ECO:0000256" key="1">
    <source>
        <dbReference type="ARBA" id="ARBA00023015"/>
    </source>
</evidence>
<keyword evidence="2" id="KW-0238">DNA-binding</keyword>
<dbReference type="InterPro" id="IPR036390">
    <property type="entry name" value="WH_DNA-bd_sf"/>
</dbReference>
<accession>A0A6J4RJL5</accession>
<dbReference type="InterPro" id="IPR036388">
    <property type="entry name" value="WH-like_DNA-bd_sf"/>
</dbReference>
<dbReference type="InterPro" id="IPR000524">
    <property type="entry name" value="Tscrpt_reg_HTH_GntR"/>
</dbReference>
<dbReference type="SUPFAM" id="SSF48008">
    <property type="entry name" value="GntR ligand-binding domain-like"/>
    <property type="match status" value="1"/>
</dbReference>
<keyword evidence="3" id="KW-0804">Transcription</keyword>
<dbReference type="AlphaFoldDB" id="A0A6J4RJL5"/>
<sequence>MTQQPSASPHDAAGNRLIAERAYLALRDRIVTLALPPGRALREDELMREMAIGRTPLREAVKRLALENLVAVQPRRGTFVTEVEAADIVHITEVRTELEGFAAARAAERMDGPRTERARALLDETEHLSGDGDQDALMRFDQRIHRFTWETAGNPYLTETLERYFTLSLRVWYLVLESVPGLGSAVHDQTRLLEALLARDAEWARRVMREHVADFHEQVAAAFEDDDGRSAAAARAAAGKR</sequence>
<gene>
    <name evidence="5" type="ORF">AVDCRST_MAG65-912</name>
</gene>
<dbReference type="InterPro" id="IPR008920">
    <property type="entry name" value="TF_FadR/GntR_C"/>
</dbReference>
<evidence type="ECO:0000313" key="5">
    <source>
        <dbReference type="EMBL" id="CAA9472799.1"/>
    </source>
</evidence>
<evidence type="ECO:0000256" key="3">
    <source>
        <dbReference type="ARBA" id="ARBA00023163"/>
    </source>
</evidence>
<reference evidence="5" key="1">
    <citation type="submission" date="2020-02" db="EMBL/GenBank/DDBJ databases">
        <authorList>
            <person name="Meier V. D."/>
        </authorList>
    </citation>
    <scope>NUCLEOTIDE SEQUENCE</scope>
    <source>
        <strain evidence="5">AVDCRST_MAG65</strain>
    </source>
</reference>
<dbReference type="EMBL" id="CADCVL010000150">
    <property type="protein sequence ID" value="CAA9472799.1"/>
    <property type="molecule type" value="Genomic_DNA"/>
</dbReference>
<dbReference type="Pfam" id="PF07729">
    <property type="entry name" value="FCD"/>
    <property type="match status" value="1"/>
</dbReference>
<dbReference type="GO" id="GO:0003700">
    <property type="term" value="F:DNA-binding transcription factor activity"/>
    <property type="evidence" value="ECO:0007669"/>
    <property type="project" value="InterPro"/>
</dbReference>